<evidence type="ECO:0000256" key="2">
    <source>
        <dbReference type="SAM" id="MobiDB-lite"/>
    </source>
</evidence>
<name>A0A8T2PQ83_9TELE</name>
<dbReference type="InterPro" id="IPR004210">
    <property type="entry name" value="BESS_motif"/>
</dbReference>
<feature type="domain" description="MADF" evidence="3">
    <location>
        <begin position="38"/>
        <end position="126"/>
    </location>
</feature>
<dbReference type="PANTHER" id="PTHR12243:SF60">
    <property type="entry name" value="SI:CH211-15D5.12-RELATED"/>
    <property type="match status" value="1"/>
</dbReference>
<proteinExistence type="predicted"/>
<evidence type="ECO:0000259" key="4">
    <source>
        <dbReference type="PROSITE" id="PS51031"/>
    </source>
</evidence>
<dbReference type="Pfam" id="PF10545">
    <property type="entry name" value="MADF_DNA_bdg"/>
    <property type="match status" value="1"/>
</dbReference>
<accession>A0A8T2PQ83</accession>
<dbReference type="PROSITE" id="PS51031">
    <property type="entry name" value="BESS"/>
    <property type="match status" value="1"/>
</dbReference>
<comment type="subcellular location">
    <subcellularLocation>
        <location evidence="1">Nucleus</location>
    </subcellularLocation>
</comment>
<keyword evidence="1" id="KW-0539">Nucleus</keyword>
<dbReference type="GO" id="GO:0005634">
    <property type="term" value="C:nucleus"/>
    <property type="evidence" value="ECO:0007669"/>
    <property type="project" value="UniProtKB-SubCell"/>
</dbReference>
<evidence type="ECO:0000256" key="1">
    <source>
        <dbReference type="PROSITE-ProRule" id="PRU00371"/>
    </source>
</evidence>
<feature type="region of interest" description="Disordered" evidence="2">
    <location>
        <begin position="154"/>
        <end position="191"/>
    </location>
</feature>
<dbReference type="Proteomes" id="UP000824540">
    <property type="component" value="Unassembled WGS sequence"/>
</dbReference>
<dbReference type="GO" id="GO:0003677">
    <property type="term" value="F:DNA binding"/>
    <property type="evidence" value="ECO:0007669"/>
    <property type="project" value="InterPro"/>
</dbReference>
<feature type="compositionally biased region" description="Basic and acidic residues" evidence="2">
    <location>
        <begin position="328"/>
        <end position="341"/>
    </location>
</feature>
<dbReference type="OrthoDB" id="5803771at2759"/>
<dbReference type="AlphaFoldDB" id="A0A8T2PQ83"/>
<keyword evidence="6" id="KW-1185">Reference proteome</keyword>
<feature type="compositionally biased region" description="Pro residues" evidence="2">
    <location>
        <begin position="298"/>
        <end position="311"/>
    </location>
</feature>
<dbReference type="Pfam" id="PF02944">
    <property type="entry name" value="BESS"/>
    <property type="match status" value="1"/>
</dbReference>
<sequence>MSCSVRCLVLRQVLPMHRVRNECGINWPLFCRKMDEEKLIFEVEKHRELYDPQDRLYKDNVRKDAAWSAVAVVVGASADECKAKWRVLRDAFVRKKRKQAPSGSGASSTRDWKYSEIMSFLLPYLQPRSSRTNLEVGESTTEEDRPYTPMDLSQVEETPAEQGPVTAAPRFDPPLPATRGEGRRKRRRDHTDVEERLLALISQPPPTQPTQSFIQEQDEVQLFVLSLAPIIKRLNPRNQARAKIQILTVLDNLEAEQEHHTVTTVRPIPSPTESTPVLYFRGRPNWEQQHHSTRHSPVPSPPTPPSPPPSQDGPQLHQRPTSGGGLVEKWELTSIKHEVDC</sequence>
<dbReference type="EMBL" id="JAFBMS010000004">
    <property type="protein sequence ID" value="KAG9353516.1"/>
    <property type="molecule type" value="Genomic_DNA"/>
</dbReference>
<organism evidence="5 6">
    <name type="scientific">Albula glossodonta</name>
    <name type="common">roundjaw bonefish</name>
    <dbReference type="NCBI Taxonomy" id="121402"/>
    <lineage>
        <taxon>Eukaryota</taxon>
        <taxon>Metazoa</taxon>
        <taxon>Chordata</taxon>
        <taxon>Craniata</taxon>
        <taxon>Vertebrata</taxon>
        <taxon>Euteleostomi</taxon>
        <taxon>Actinopterygii</taxon>
        <taxon>Neopterygii</taxon>
        <taxon>Teleostei</taxon>
        <taxon>Albuliformes</taxon>
        <taxon>Albulidae</taxon>
        <taxon>Albula</taxon>
    </lineage>
</organism>
<dbReference type="PROSITE" id="PS51029">
    <property type="entry name" value="MADF"/>
    <property type="match status" value="1"/>
</dbReference>
<dbReference type="InterPro" id="IPR006578">
    <property type="entry name" value="MADF-dom"/>
</dbReference>
<dbReference type="PANTHER" id="PTHR12243">
    <property type="entry name" value="MADF DOMAIN TRANSCRIPTION FACTOR"/>
    <property type="match status" value="1"/>
</dbReference>
<gene>
    <name evidence="5" type="ORF">JZ751_018183</name>
</gene>
<dbReference type="InterPro" id="IPR039353">
    <property type="entry name" value="TF_Adf1"/>
</dbReference>
<protein>
    <recommendedName>
        <fullName evidence="7">Transcription factor Adf-1-like</fullName>
    </recommendedName>
</protein>
<dbReference type="GO" id="GO:0006357">
    <property type="term" value="P:regulation of transcription by RNA polymerase II"/>
    <property type="evidence" value="ECO:0007669"/>
    <property type="project" value="TreeGrafter"/>
</dbReference>
<evidence type="ECO:0000313" key="5">
    <source>
        <dbReference type="EMBL" id="KAG9353516.1"/>
    </source>
</evidence>
<reference evidence="5" key="1">
    <citation type="thesis" date="2021" institute="BYU ScholarsArchive" country="Provo, UT, USA">
        <title>Applications of and Algorithms for Genome Assembly and Genomic Analyses with an Emphasis on Marine Teleosts.</title>
        <authorList>
            <person name="Pickett B.D."/>
        </authorList>
    </citation>
    <scope>NUCLEOTIDE SEQUENCE</scope>
    <source>
        <strain evidence="5">HI-2016</strain>
    </source>
</reference>
<dbReference type="GO" id="GO:0005667">
    <property type="term" value="C:transcription regulator complex"/>
    <property type="evidence" value="ECO:0007669"/>
    <property type="project" value="TreeGrafter"/>
</dbReference>
<evidence type="ECO:0000313" key="6">
    <source>
        <dbReference type="Proteomes" id="UP000824540"/>
    </source>
</evidence>
<feature type="region of interest" description="Disordered" evidence="2">
    <location>
        <begin position="287"/>
        <end position="341"/>
    </location>
</feature>
<dbReference type="SMART" id="SM00595">
    <property type="entry name" value="MADF"/>
    <property type="match status" value="1"/>
</dbReference>
<evidence type="ECO:0000259" key="3">
    <source>
        <dbReference type="PROSITE" id="PS51029"/>
    </source>
</evidence>
<comment type="caution">
    <text evidence="5">The sequence shown here is derived from an EMBL/GenBank/DDBJ whole genome shotgun (WGS) entry which is preliminary data.</text>
</comment>
<feature type="domain" description="BESS" evidence="4">
    <location>
        <begin position="217"/>
        <end position="256"/>
    </location>
</feature>
<evidence type="ECO:0008006" key="7">
    <source>
        <dbReference type="Google" id="ProtNLM"/>
    </source>
</evidence>